<organism evidence="1 2">
    <name type="scientific">Paraburkholderia humisilvae</name>
    <dbReference type="NCBI Taxonomy" id="627669"/>
    <lineage>
        <taxon>Bacteria</taxon>
        <taxon>Pseudomonadati</taxon>
        <taxon>Pseudomonadota</taxon>
        <taxon>Betaproteobacteria</taxon>
        <taxon>Burkholderiales</taxon>
        <taxon>Burkholderiaceae</taxon>
        <taxon>Paraburkholderia</taxon>
    </lineage>
</organism>
<keyword evidence="2" id="KW-1185">Reference proteome</keyword>
<dbReference type="Proteomes" id="UP000494363">
    <property type="component" value="Unassembled WGS sequence"/>
</dbReference>
<accession>A0A6J5F3F2</accession>
<dbReference type="AlphaFoldDB" id="A0A6J5F3F2"/>
<evidence type="ECO:0000313" key="1">
    <source>
        <dbReference type="EMBL" id="CAB3771786.1"/>
    </source>
</evidence>
<name>A0A6J5F3F2_9BURK</name>
<sequence length="100" mass="11483">MSKLKSLDELFDGPYFDAEIIILRVRWYLRYKLSLRELVEMMAERGLSLAHTTILRRVATPCAGIHQALESFWHTYGTVVACRRDLPEDSWQVGVSLQGG</sequence>
<reference evidence="1 2" key="1">
    <citation type="submission" date="2020-04" db="EMBL/GenBank/DDBJ databases">
        <authorList>
            <person name="De Canck E."/>
        </authorList>
    </citation>
    <scope>NUCLEOTIDE SEQUENCE [LARGE SCALE GENOMIC DNA]</scope>
    <source>
        <strain evidence="1 2">LMG 29542</strain>
    </source>
</reference>
<proteinExistence type="predicted"/>
<evidence type="ECO:0000313" key="2">
    <source>
        <dbReference type="Proteomes" id="UP000494363"/>
    </source>
</evidence>
<dbReference type="EMBL" id="CADIKH010000054">
    <property type="protein sequence ID" value="CAB3771786.1"/>
    <property type="molecule type" value="Genomic_DNA"/>
</dbReference>
<gene>
    <name evidence="1" type="ORF">LMG29542_06711</name>
</gene>
<protein>
    <submittedName>
        <fullName evidence="1">Uncharacterized protein</fullName>
    </submittedName>
</protein>